<dbReference type="AlphaFoldDB" id="A0A2V3INP4"/>
<accession>A0A2V3INP4</accession>
<sequence>MHAKRAIVKPRSTCPIAKPRGKRRDHFAHLPADISTAIIDNLDDRELRQLPKVSSGWASVFTRPDTQPHFRSFIRRRYGPDCKPRDNQCWGSAYLELRRELCHLCPDTNIAPFVYAGSSSLAVMLPQPEEDTTLVLFPLCRRCFRRLLTCNNDPFVPVVEHAELSRVFPHVSAIVAREALVSTGYLYSDLPRIIKGNVKGIQYTPAKPLTITNPR</sequence>
<keyword evidence="3" id="KW-1185">Reference proteome</keyword>
<comment type="caution">
    <text evidence="2">The sequence shown here is derived from an EMBL/GenBank/DDBJ whole genome shotgun (WGS) entry which is preliminary data.</text>
</comment>
<gene>
    <name evidence="2" type="ORF">BWQ96_06535</name>
</gene>
<organism evidence="2 3">
    <name type="scientific">Gracilariopsis chorda</name>
    <dbReference type="NCBI Taxonomy" id="448386"/>
    <lineage>
        <taxon>Eukaryota</taxon>
        <taxon>Rhodophyta</taxon>
        <taxon>Florideophyceae</taxon>
        <taxon>Rhodymeniophycidae</taxon>
        <taxon>Gracilariales</taxon>
        <taxon>Gracilariaceae</taxon>
        <taxon>Gracilariopsis</taxon>
    </lineage>
</organism>
<dbReference type="InterPro" id="IPR036047">
    <property type="entry name" value="F-box-like_dom_sf"/>
</dbReference>
<dbReference type="InterPro" id="IPR001810">
    <property type="entry name" value="F-box_dom"/>
</dbReference>
<evidence type="ECO:0000313" key="2">
    <source>
        <dbReference type="EMBL" id="PXF43705.1"/>
    </source>
</evidence>
<dbReference type="Proteomes" id="UP000247409">
    <property type="component" value="Unassembled WGS sequence"/>
</dbReference>
<proteinExistence type="predicted"/>
<evidence type="ECO:0000259" key="1">
    <source>
        <dbReference type="PROSITE" id="PS50181"/>
    </source>
</evidence>
<dbReference type="EMBL" id="NBIV01000114">
    <property type="protein sequence ID" value="PXF43705.1"/>
    <property type="molecule type" value="Genomic_DNA"/>
</dbReference>
<protein>
    <recommendedName>
        <fullName evidence="1">F-box domain-containing protein</fullName>
    </recommendedName>
</protein>
<dbReference type="PROSITE" id="PS50181">
    <property type="entry name" value="FBOX"/>
    <property type="match status" value="1"/>
</dbReference>
<reference evidence="2 3" key="1">
    <citation type="journal article" date="2018" name="Mol. Biol. Evol.">
        <title>Analysis of the draft genome of the red seaweed Gracilariopsis chorda provides insights into genome size evolution in Rhodophyta.</title>
        <authorList>
            <person name="Lee J."/>
            <person name="Yang E.C."/>
            <person name="Graf L."/>
            <person name="Yang J.H."/>
            <person name="Qiu H."/>
            <person name="Zel Zion U."/>
            <person name="Chan C.X."/>
            <person name="Stephens T.G."/>
            <person name="Weber A.P.M."/>
            <person name="Boo G.H."/>
            <person name="Boo S.M."/>
            <person name="Kim K.M."/>
            <person name="Shin Y."/>
            <person name="Jung M."/>
            <person name="Lee S.J."/>
            <person name="Yim H.S."/>
            <person name="Lee J.H."/>
            <person name="Bhattacharya D."/>
            <person name="Yoon H.S."/>
        </authorList>
    </citation>
    <scope>NUCLEOTIDE SEQUENCE [LARGE SCALE GENOMIC DNA]</scope>
    <source>
        <strain evidence="2 3">SKKU-2015</strain>
        <tissue evidence="2">Whole body</tissue>
    </source>
</reference>
<name>A0A2V3INP4_9FLOR</name>
<feature type="domain" description="F-box" evidence="1">
    <location>
        <begin position="24"/>
        <end position="73"/>
    </location>
</feature>
<evidence type="ECO:0000313" key="3">
    <source>
        <dbReference type="Proteomes" id="UP000247409"/>
    </source>
</evidence>
<dbReference type="SUPFAM" id="SSF81383">
    <property type="entry name" value="F-box domain"/>
    <property type="match status" value="1"/>
</dbReference>